<keyword evidence="4" id="KW-1185">Reference proteome</keyword>
<dbReference type="PANTHER" id="PTHR23248:SF9">
    <property type="entry name" value="PHOSPHOLIPID SCRAMBLASE"/>
    <property type="match status" value="1"/>
</dbReference>
<dbReference type="InterPro" id="IPR005552">
    <property type="entry name" value="Scramblase"/>
</dbReference>
<proteinExistence type="inferred from homology"/>
<dbReference type="STRING" id="1173061.A0A0J9X762"/>
<dbReference type="SUPFAM" id="SSF54518">
    <property type="entry name" value="Tubby C-terminal domain-like"/>
    <property type="match status" value="1"/>
</dbReference>
<dbReference type="EMBL" id="CCBN010000004">
    <property type="protein sequence ID" value="CDO53061.1"/>
    <property type="molecule type" value="Genomic_DNA"/>
</dbReference>
<comment type="caution">
    <text evidence="3">The sequence shown here is derived from an EMBL/GenBank/DDBJ whole genome shotgun (WGS) entry which is preliminary data.</text>
</comment>
<dbReference type="PANTHER" id="PTHR23248">
    <property type="entry name" value="PHOSPHOLIPID SCRAMBLASE-RELATED"/>
    <property type="match status" value="1"/>
</dbReference>
<evidence type="ECO:0000313" key="3">
    <source>
        <dbReference type="EMBL" id="CDO53061.1"/>
    </source>
</evidence>
<reference evidence="3" key="1">
    <citation type="submission" date="2014-03" db="EMBL/GenBank/DDBJ databases">
        <authorList>
            <person name="Casaregola S."/>
        </authorList>
    </citation>
    <scope>NUCLEOTIDE SEQUENCE [LARGE SCALE GENOMIC DNA]</scope>
    <source>
        <strain evidence="3">CLIB 918</strain>
    </source>
</reference>
<dbReference type="GO" id="GO:0017128">
    <property type="term" value="F:phospholipid scramblase activity"/>
    <property type="evidence" value="ECO:0007669"/>
    <property type="project" value="InterPro"/>
</dbReference>
<comment type="similarity">
    <text evidence="1 2">Belongs to the phospholipid scramblase family.</text>
</comment>
<dbReference type="InterPro" id="IPR025659">
    <property type="entry name" value="Tubby-like_C"/>
</dbReference>
<evidence type="ECO:0000313" key="4">
    <source>
        <dbReference type="Proteomes" id="UP000242525"/>
    </source>
</evidence>
<evidence type="ECO:0000256" key="1">
    <source>
        <dbReference type="ARBA" id="ARBA00005350"/>
    </source>
</evidence>
<dbReference type="Pfam" id="PF03803">
    <property type="entry name" value="Scramblase"/>
    <property type="match status" value="1"/>
</dbReference>
<dbReference type="GO" id="GO:0005886">
    <property type="term" value="C:plasma membrane"/>
    <property type="evidence" value="ECO:0007669"/>
    <property type="project" value="TreeGrafter"/>
</dbReference>
<name>A0A0J9X762_GEOCN</name>
<dbReference type="Proteomes" id="UP000242525">
    <property type="component" value="Unassembled WGS sequence"/>
</dbReference>
<protein>
    <recommendedName>
        <fullName evidence="2">Phospholipid scramblase</fullName>
    </recommendedName>
</protein>
<dbReference type="AlphaFoldDB" id="A0A0J9X762"/>
<accession>A0A0J9X762</accession>
<organism evidence="3 4">
    <name type="scientific">Geotrichum candidum</name>
    <name type="common">Oospora lactis</name>
    <name type="synonym">Dipodascus geotrichum</name>
    <dbReference type="NCBI Taxonomy" id="1173061"/>
    <lineage>
        <taxon>Eukaryota</taxon>
        <taxon>Fungi</taxon>
        <taxon>Dikarya</taxon>
        <taxon>Ascomycota</taxon>
        <taxon>Saccharomycotina</taxon>
        <taxon>Dipodascomycetes</taxon>
        <taxon>Dipodascales</taxon>
        <taxon>Dipodascaceae</taxon>
        <taxon>Geotrichum</taxon>
    </lineage>
</organism>
<evidence type="ECO:0000256" key="2">
    <source>
        <dbReference type="RuleBase" id="RU363116"/>
    </source>
</evidence>
<dbReference type="OrthoDB" id="191150at2759"/>
<gene>
    <name evidence="3" type="ORF">BN980_GECA04s03684g</name>
</gene>
<sequence length="344" mass="39140">MLTSVLSIPKSWLLASTSALGRPIACGSTQQLVRHYSPVRSRVHMPPPPRRILRRRAAGAQRQQYDNTVYEPPQVEYSYPFLDNARAPPPGGIIRNDDAAASILSHPVLVVERQIEFMNVFLGFEQANRYAILDPQGNHLGYMEEEDFGIAKAVMRQLYRLHRPFSVRVLDRYGQHVLTIRRPFSFINSRIKLLLPSERDDNSIIIGECKQQWHLWRRRYNLFLYSGDDTYEQFGRVDAPFLSFNFGIHDAANQVIGAVDRNWVGLGRELFTDTGVYMLRLDRTAFVSPEQDPTGGIYPNEVVSPTPLTLDQRAVVLGTAVSIDFDYFSRHSGNGGMVSFSSYE</sequence>